<dbReference type="InterPro" id="IPR046350">
    <property type="entry name" value="Cystatin_sf"/>
</dbReference>
<dbReference type="AlphaFoldDB" id="A0A3P6QXI4"/>
<keyword evidence="4" id="KW-0732">Signal</keyword>
<evidence type="ECO:0000313" key="7">
    <source>
        <dbReference type="Proteomes" id="UP000271889"/>
    </source>
</evidence>
<evidence type="ECO:0000256" key="2">
    <source>
        <dbReference type="ARBA" id="ARBA00022690"/>
    </source>
</evidence>
<organism evidence="6 7">
    <name type="scientific">Cylicostephanus goldi</name>
    <name type="common">Nematode worm</name>
    <dbReference type="NCBI Taxonomy" id="71465"/>
    <lineage>
        <taxon>Eukaryota</taxon>
        <taxon>Metazoa</taxon>
        <taxon>Ecdysozoa</taxon>
        <taxon>Nematoda</taxon>
        <taxon>Chromadorea</taxon>
        <taxon>Rhabditida</taxon>
        <taxon>Rhabditina</taxon>
        <taxon>Rhabditomorpha</taxon>
        <taxon>Strongyloidea</taxon>
        <taxon>Strongylidae</taxon>
        <taxon>Cylicostephanus</taxon>
    </lineage>
</organism>
<feature type="chain" id="PRO_5018669470" description="Cystatin domain-containing protein" evidence="4">
    <location>
        <begin position="18"/>
        <end position="102"/>
    </location>
</feature>
<keyword evidence="3" id="KW-0789">Thiol protease inhibitor</keyword>
<evidence type="ECO:0000256" key="4">
    <source>
        <dbReference type="SAM" id="SignalP"/>
    </source>
</evidence>
<keyword evidence="7" id="KW-1185">Reference proteome</keyword>
<dbReference type="GO" id="GO:0005737">
    <property type="term" value="C:cytoplasm"/>
    <property type="evidence" value="ECO:0007669"/>
    <property type="project" value="TreeGrafter"/>
</dbReference>
<dbReference type="GO" id="GO:0005615">
    <property type="term" value="C:extracellular space"/>
    <property type="evidence" value="ECO:0007669"/>
    <property type="project" value="TreeGrafter"/>
</dbReference>
<name>A0A3P6QXI4_CYLGO</name>
<accession>A0A3P6QXI4</accession>
<proteinExistence type="inferred from homology"/>
<dbReference type="OrthoDB" id="5864905at2759"/>
<gene>
    <name evidence="6" type="ORF">CGOC_LOCUS3227</name>
</gene>
<sequence length="102" mass="11290">MYSTIILLLASILCGYAQEEPLLGGLTPQDPEDPMFMFKAWKVTKHINDNLTINSGPYVIVPVKVTKAESQVVSGIRYVFEVIFGQSNCLRHVSSSLTKSIT</sequence>
<dbReference type="PANTHER" id="PTHR46186:SF2">
    <property type="entry name" value="CYSTATIN"/>
    <property type="match status" value="1"/>
</dbReference>
<reference evidence="6 7" key="1">
    <citation type="submission" date="2018-11" db="EMBL/GenBank/DDBJ databases">
        <authorList>
            <consortium name="Pathogen Informatics"/>
        </authorList>
    </citation>
    <scope>NUCLEOTIDE SEQUENCE [LARGE SCALE GENOMIC DNA]</scope>
</reference>
<dbReference type="SUPFAM" id="SSF54403">
    <property type="entry name" value="Cystatin/monellin"/>
    <property type="match status" value="1"/>
</dbReference>
<feature type="signal peptide" evidence="4">
    <location>
        <begin position="1"/>
        <end position="17"/>
    </location>
</feature>
<feature type="domain" description="Cystatin" evidence="5">
    <location>
        <begin position="30"/>
        <end position="98"/>
    </location>
</feature>
<evidence type="ECO:0000313" key="6">
    <source>
        <dbReference type="EMBL" id="VDK55172.1"/>
    </source>
</evidence>
<dbReference type="Proteomes" id="UP000271889">
    <property type="component" value="Unassembled WGS sequence"/>
</dbReference>
<keyword evidence="2" id="KW-0646">Protease inhibitor</keyword>
<dbReference type="Pfam" id="PF00031">
    <property type="entry name" value="Cystatin"/>
    <property type="match status" value="1"/>
</dbReference>
<dbReference type="CDD" id="cd00042">
    <property type="entry name" value="CY"/>
    <property type="match status" value="1"/>
</dbReference>
<evidence type="ECO:0000256" key="3">
    <source>
        <dbReference type="ARBA" id="ARBA00022704"/>
    </source>
</evidence>
<dbReference type="PANTHER" id="PTHR46186">
    <property type="entry name" value="CYSTATIN"/>
    <property type="match status" value="1"/>
</dbReference>
<dbReference type="InterPro" id="IPR000010">
    <property type="entry name" value="Cystatin_dom"/>
</dbReference>
<evidence type="ECO:0000259" key="5">
    <source>
        <dbReference type="Pfam" id="PF00031"/>
    </source>
</evidence>
<protein>
    <recommendedName>
        <fullName evidence="5">Cystatin domain-containing protein</fullName>
    </recommendedName>
</protein>
<dbReference type="GO" id="GO:0031982">
    <property type="term" value="C:vesicle"/>
    <property type="evidence" value="ECO:0007669"/>
    <property type="project" value="TreeGrafter"/>
</dbReference>
<dbReference type="Gene3D" id="3.10.450.10">
    <property type="match status" value="1"/>
</dbReference>
<comment type="similarity">
    <text evidence="1">Belongs to the cystatin family.</text>
</comment>
<dbReference type="GO" id="GO:0004869">
    <property type="term" value="F:cysteine-type endopeptidase inhibitor activity"/>
    <property type="evidence" value="ECO:0007669"/>
    <property type="project" value="UniProtKB-KW"/>
</dbReference>
<dbReference type="EMBL" id="UYRV01008043">
    <property type="protein sequence ID" value="VDK55172.1"/>
    <property type="molecule type" value="Genomic_DNA"/>
</dbReference>
<evidence type="ECO:0000256" key="1">
    <source>
        <dbReference type="ARBA" id="ARBA00009403"/>
    </source>
</evidence>